<dbReference type="GO" id="GO:0046856">
    <property type="term" value="P:phosphatidylinositol dephosphorylation"/>
    <property type="evidence" value="ECO:0007669"/>
    <property type="project" value="InterPro"/>
</dbReference>
<dbReference type="InterPro" id="IPR046985">
    <property type="entry name" value="IP5"/>
</dbReference>
<gene>
    <name evidence="3" type="ORF">CcaverHIS019_0210900</name>
</gene>
<dbReference type="KEGG" id="ccac:CcaHIS019_0210900"/>
<keyword evidence="4" id="KW-1185">Reference proteome</keyword>
<feature type="compositionally biased region" description="Pro residues" evidence="1">
    <location>
        <begin position="141"/>
        <end position="160"/>
    </location>
</feature>
<evidence type="ECO:0000313" key="4">
    <source>
        <dbReference type="Proteomes" id="UP001233271"/>
    </source>
</evidence>
<dbReference type="GO" id="GO:0004439">
    <property type="term" value="F:phosphatidylinositol-4,5-bisphosphate 5-phosphatase activity"/>
    <property type="evidence" value="ECO:0007669"/>
    <property type="project" value="TreeGrafter"/>
</dbReference>
<feature type="compositionally biased region" description="Low complexity" evidence="1">
    <location>
        <begin position="380"/>
        <end position="411"/>
    </location>
</feature>
<feature type="compositionally biased region" description="Low complexity" evidence="1">
    <location>
        <begin position="475"/>
        <end position="488"/>
    </location>
</feature>
<proteinExistence type="predicted"/>
<dbReference type="PANTHER" id="PTHR11200:SF240">
    <property type="entry name" value="INOSITOL POLYPHOSPHATE 5-PHOSPHATASE C9G1.10C-RELATED"/>
    <property type="match status" value="1"/>
</dbReference>
<feature type="compositionally biased region" description="Low complexity" evidence="1">
    <location>
        <begin position="546"/>
        <end position="561"/>
    </location>
</feature>
<name>A0AA48IG49_9TREE</name>
<feature type="compositionally biased region" description="Pro residues" evidence="1">
    <location>
        <begin position="264"/>
        <end position="273"/>
    </location>
</feature>
<feature type="compositionally biased region" description="Pro residues" evidence="1">
    <location>
        <begin position="86"/>
        <end position="100"/>
    </location>
</feature>
<dbReference type="Gene3D" id="2.130.10.10">
    <property type="entry name" value="YVTN repeat-like/Quinoprotein amine dehydrogenase"/>
    <property type="match status" value="2"/>
</dbReference>
<organism evidence="3 4">
    <name type="scientific">Cutaneotrichosporon cavernicola</name>
    <dbReference type="NCBI Taxonomy" id="279322"/>
    <lineage>
        <taxon>Eukaryota</taxon>
        <taxon>Fungi</taxon>
        <taxon>Dikarya</taxon>
        <taxon>Basidiomycota</taxon>
        <taxon>Agaricomycotina</taxon>
        <taxon>Tremellomycetes</taxon>
        <taxon>Trichosporonales</taxon>
        <taxon>Trichosporonaceae</taxon>
        <taxon>Cutaneotrichosporon</taxon>
    </lineage>
</organism>
<feature type="region of interest" description="Disordered" evidence="1">
    <location>
        <begin position="1"/>
        <end position="181"/>
    </location>
</feature>
<feature type="compositionally biased region" description="Basic and acidic residues" evidence="1">
    <location>
        <begin position="1"/>
        <end position="17"/>
    </location>
</feature>
<dbReference type="Pfam" id="PF22669">
    <property type="entry name" value="Exo_endo_phos2"/>
    <property type="match status" value="1"/>
</dbReference>
<dbReference type="InterPro" id="IPR015943">
    <property type="entry name" value="WD40/YVTN_repeat-like_dom_sf"/>
</dbReference>
<dbReference type="Gene3D" id="3.60.10.10">
    <property type="entry name" value="Endonuclease/exonuclease/phosphatase"/>
    <property type="match status" value="1"/>
</dbReference>
<feature type="region of interest" description="Disordered" evidence="1">
    <location>
        <begin position="238"/>
        <end position="668"/>
    </location>
</feature>
<dbReference type="PANTHER" id="PTHR11200">
    <property type="entry name" value="INOSITOL 5-PHOSPHATASE"/>
    <property type="match status" value="1"/>
</dbReference>
<dbReference type="InterPro" id="IPR000300">
    <property type="entry name" value="IPPc"/>
</dbReference>
<evidence type="ECO:0000313" key="3">
    <source>
        <dbReference type="EMBL" id="BEI89728.1"/>
    </source>
</evidence>
<evidence type="ECO:0000259" key="2">
    <source>
        <dbReference type="SMART" id="SM00128"/>
    </source>
</evidence>
<dbReference type="Proteomes" id="UP001233271">
    <property type="component" value="Chromosome 2"/>
</dbReference>
<protein>
    <recommendedName>
        <fullName evidence="2">Inositol polyphosphate-related phosphatase domain-containing protein</fullName>
    </recommendedName>
</protein>
<feature type="compositionally biased region" description="Low complexity" evidence="1">
    <location>
        <begin position="254"/>
        <end position="263"/>
    </location>
</feature>
<feature type="compositionally biased region" description="Pro residues" evidence="1">
    <location>
        <begin position="412"/>
        <end position="423"/>
    </location>
</feature>
<evidence type="ECO:0000256" key="1">
    <source>
        <dbReference type="SAM" id="MobiDB-lite"/>
    </source>
</evidence>
<feature type="domain" description="Inositol polyphosphate-related phosphatase" evidence="2">
    <location>
        <begin position="1020"/>
        <end position="1359"/>
    </location>
</feature>
<feature type="compositionally biased region" description="Low complexity" evidence="1">
    <location>
        <begin position="326"/>
        <end position="340"/>
    </location>
</feature>
<dbReference type="SUPFAM" id="SSF50978">
    <property type="entry name" value="WD40 repeat-like"/>
    <property type="match status" value="1"/>
</dbReference>
<feature type="compositionally biased region" description="Low complexity" evidence="1">
    <location>
        <begin position="112"/>
        <end position="140"/>
    </location>
</feature>
<dbReference type="GeneID" id="85493599"/>
<feature type="compositionally biased region" description="Low complexity" evidence="1">
    <location>
        <begin position="307"/>
        <end position="319"/>
    </location>
</feature>
<dbReference type="RefSeq" id="XP_060454994.1">
    <property type="nucleotide sequence ID" value="XM_060598174.1"/>
</dbReference>
<sequence length="1393" mass="150323">MGVIHHNDKEDEHEHHHSIASLRSKFESLAHGHHSPGLHGTLASVRAWSPTSDTPATASPAQSPAPSIPAISASSSTTSLPDAAKRPPPSSFRPLPPSLAPKPQLQPKVDSPNRTRTPSPTPSITSLSTFLPSQHIFPASSHPPAPSPLRAPRPVSPTKPPEVGEATAPPSLDPPQRVLPKVLPKVNVRGATLEEDTRRVADAEGDAPISVSALRERFGQTASNPVVRSQPAAYFEPPARDAHATGNGVVGVEGTPVATAPATMGPPPVPTKPTPRAFGQPSQQLPQSTQASQLLSKGPAPPPPQPRSTSQSASRTASPVPETSLAPAPSVARPRSASPSGRPPPPPIPRSASPAPLLVSTPTSRLPPSIPLLSGPQSYSQEPASLSSTPSSTSRGTSPQPMPIALTTTRRPAPPRPVSPLPQPTVQVEEPTPLVASAAGPSRPAKPPLPVRKATLPVGVMDDPPPLPSNKPAPTRSATMLSTSSSESNIVKPPLPGNKPSAPTVTHASADLRPALPQRPRGDSISAPGIPIGFATPPPRLPARQTTVSSVPTSYPSVPLSQRQRGSSISAEPGYVPPPPPPFRTAGQSAATGLSRSNTVASSSRLDVRRTNGSSLSPGRTTSGADSDDDDEGPALTLSSNAQRLLEEHPDSTYANQTPPIYGKKGTRVRPSHSITSFAVFGQYVAVGHHHVVVYDVTKSDDPFLDMDQKEDTGLELRMKDPRVTALGFRPSRDPACEGRYLWCGNKDGHLWEIDIDFGRVTTTKPGVHTSAVTHIMRHEYYVLTLDDTGKLNVWEVPDAGGKAEAGNFRLFRTMRVSDRVTFAKMIKGKLWTATAPAVRSATTTAGVRGPTIRVYEPFAAGNAPPPRTNLTPEWTGSATSATVVPLKSDLVYMGHEGGFVSLWNLEGIELQCVQVLKVSTTDILALEGVGDHLWAGNRRGQVHVWNIDELPWTTSNMWTVGKDEPIRALVVDPRAIPTQNRLPLWSVTRDALYSWDGLRAVNWFDKRMVERQPDYCDFRQIKVLVVSWNIDSAKPTDLNSGGIENTNFLSQVLGSVDSPDIIVFGFQEVVPLTDKKLTAKTLLFGSKGKDGGGATNERVSGAYRAWGDKLTSAVRQANPGTAYTKVQSEQLVGLFTCVFTKDTELDNFKDNMITTVKRGIGGIYGNKGAIVARVVLDDTSMCFINVHLAAGQRHKSARNADIAAIMENKETFPKSTPQWYVRGGNGEAILDHEMVVLNGDLNYRIDLRREVVETSIRTGDLNYLLEHDQLRHEMRGNHAFRLRTFSEAPITFAPTYKYDPHTSEYDSSEKRRIPAWCDRVLFTKSPRISSISYRRYEVNVSDHRPVSAGLACEVKSIDPKRFTVVRAEVEAAWKVYQEERLKAMVKAYAGWY</sequence>
<feature type="compositionally biased region" description="Polar residues" evidence="1">
    <location>
        <begin position="586"/>
        <end position="625"/>
    </location>
</feature>
<accession>A0AA48IG49</accession>
<feature type="compositionally biased region" description="Low complexity" evidence="1">
    <location>
        <begin position="49"/>
        <end position="82"/>
    </location>
</feature>
<dbReference type="EMBL" id="AP028213">
    <property type="protein sequence ID" value="BEI89728.1"/>
    <property type="molecule type" value="Genomic_DNA"/>
</dbReference>
<dbReference type="InterPro" id="IPR036322">
    <property type="entry name" value="WD40_repeat_dom_sf"/>
</dbReference>
<dbReference type="SUPFAM" id="SSF56219">
    <property type="entry name" value="DNase I-like"/>
    <property type="match status" value="1"/>
</dbReference>
<feature type="compositionally biased region" description="Polar residues" evidence="1">
    <location>
        <begin position="280"/>
        <end position="295"/>
    </location>
</feature>
<dbReference type="SMART" id="SM00128">
    <property type="entry name" value="IPPc"/>
    <property type="match status" value="1"/>
</dbReference>
<reference evidence="3" key="1">
    <citation type="journal article" date="2023" name="BMC Genomics">
        <title>Chromosome-level genome assemblies of Cutaneotrichosporon spp. (Trichosporonales, Basidiomycota) reveal imbalanced evolution between nucleotide sequences and chromosome synteny.</title>
        <authorList>
            <person name="Kobayashi Y."/>
            <person name="Kayamori A."/>
            <person name="Aoki K."/>
            <person name="Shiwa Y."/>
            <person name="Matsutani M."/>
            <person name="Fujita N."/>
            <person name="Sugita T."/>
            <person name="Iwasaki W."/>
            <person name="Tanaka N."/>
            <person name="Takashima M."/>
        </authorList>
    </citation>
    <scope>NUCLEOTIDE SEQUENCE</scope>
    <source>
        <strain evidence="3">HIS019</strain>
    </source>
</reference>
<dbReference type="InterPro" id="IPR036691">
    <property type="entry name" value="Endo/exonu/phosph_ase_sf"/>
</dbReference>